<protein>
    <submittedName>
        <fullName evidence="6">MoxR family ATPase</fullName>
    </submittedName>
</protein>
<dbReference type="CDD" id="cd00009">
    <property type="entry name" value="AAA"/>
    <property type="match status" value="1"/>
</dbReference>
<dbReference type="InterPro" id="IPR041628">
    <property type="entry name" value="ChlI/MoxR_AAA_lid"/>
</dbReference>
<proteinExistence type="inferred from homology"/>
<sequence>MELVQSVANRVTENVRRVIVGKDEEVRMTLLAMLCEGHLLIEDVPGVGKTMLARALALSVGCTFRRIQFTPDMLPTDVTGVNIYNQKTQQFEFRPGPVFAQIVLTDEINRATPKTQSALLEAMEERQVTVDGETYPVPHPFLVLATQNPIEYEGTFPLPEAQVDRFMLRIHLGYPSKQNEIEMLNRQSDHHPIHDLQQVVSAEELIAAQRAIRSVYVDDLVKSYIVDLVTTTRDHPDVYLGASPRGSLALFHAARAWAAINGRDYVLPDDVKRLAEPTLAHRLIVNPSARIKNVTPQQVIEDALQHTPVPGARVRVR</sequence>
<evidence type="ECO:0000259" key="5">
    <source>
        <dbReference type="Pfam" id="PF17863"/>
    </source>
</evidence>
<dbReference type="PANTHER" id="PTHR42759:SF5">
    <property type="entry name" value="METHANOL DEHYDROGENASE REGULATOR"/>
    <property type="match status" value="1"/>
</dbReference>
<name>A0A7C1JKL5_9CHLR</name>
<gene>
    <name evidence="6" type="ORF">ENQ20_20210</name>
</gene>
<dbReference type="Pfam" id="PF17863">
    <property type="entry name" value="AAA_lid_2"/>
    <property type="match status" value="1"/>
</dbReference>
<dbReference type="Gene3D" id="1.10.8.80">
    <property type="entry name" value="Magnesium chelatase subunit I, C-Terminal domain"/>
    <property type="match status" value="1"/>
</dbReference>
<evidence type="ECO:0000256" key="1">
    <source>
        <dbReference type="ARBA" id="ARBA00022741"/>
    </source>
</evidence>
<reference evidence="6" key="1">
    <citation type="journal article" date="2020" name="mSystems">
        <title>Genome- and Community-Level Interaction Insights into Carbon Utilization and Element Cycling Functions of Hydrothermarchaeota in Hydrothermal Sediment.</title>
        <authorList>
            <person name="Zhou Z."/>
            <person name="Liu Y."/>
            <person name="Xu W."/>
            <person name="Pan J."/>
            <person name="Luo Z.H."/>
            <person name="Li M."/>
        </authorList>
    </citation>
    <scope>NUCLEOTIDE SEQUENCE [LARGE SCALE GENOMIC DNA]</scope>
    <source>
        <strain evidence="6">SpSt-289</strain>
    </source>
</reference>
<dbReference type="AlphaFoldDB" id="A0A7C1JKL5"/>
<dbReference type="FunFam" id="3.40.50.300:FF:000640">
    <property type="entry name" value="MoxR family ATPase"/>
    <property type="match status" value="1"/>
</dbReference>
<dbReference type="InterPro" id="IPR027417">
    <property type="entry name" value="P-loop_NTPase"/>
</dbReference>
<dbReference type="PANTHER" id="PTHR42759">
    <property type="entry name" value="MOXR FAMILY PROTEIN"/>
    <property type="match status" value="1"/>
</dbReference>
<keyword evidence="1" id="KW-0547">Nucleotide-binding</keyword>
<accession>A0A7C1JKL5</accession>
<dbReference type="EMBL" id="DSMG01000202">
    <property type="protein sequence ID" value="HDX33781.1"/>
    <property type="molecule type" value="Genomic_DNA"/>
</dbReference>
<dbReference type="PIRSF" id="PIRSF002849">
    <property type="entry name" value="AAA_ATPase_chaperone_MoxR_prd"/>
    <property type="match status" value="1"/>
</dbReference>
<evidence type="ECO:0000256" key="3">
    <source>
        <dbReference type="ARBA" id="ARBA00061607"/>
    </source>
</evidence>
<dbReference type="InterPro" id="IPR050764">
    <property type="entry name" value="CbbQ/NirQ/NorQ/GpvN"/>
</dbReference>
<keyword evidence="2" id="KW-0067">ATP-binding</keyword>
<dbReference type="GO" id="GO:0016887">
    <property type="term" value="F:ATP hydrolysis activity"/>
    <property type="evidence" value="ECO:0007669"/>
    <property type="project" value="InterPro"/>
</dbReference>
<dbReference type="Gene3D" id="3.40.50.300">
    <property type="entry name" value="P-loop containing nucleotide triphosphate hydrolases"/>
    <property type="match status" value="1"/>
</dbReference>
<evidence type="ECO:0000256" key="2">
    <source>
        <dbReference type="ARBA" id="ARBA00022840"/>
    </source>
</evidence>
<feature type="domain" description="ChlI/MoxR AAA lid" evidence="5">
    <location>
        <begin position="232"/>
        <end position="302"/>
    </location>
</feature>
<comment type="similarity">
    <text evidence="3">Belongs to the MoxR family.</text>
</comment>
<feature type="domain" description="ATPase AAA-3" evidence="4">
    <location>
        <begin position="38"/>
        <end position="168"/>
    </location>
</feature>
<evidence type="ECO:0000259" key="4">
    <source>
        <dbReference type="Pfam" id="PF07726"/>
    </source>
</evidence>
<dbReference type="GO" id="GO:0005524">
    <property type="term" value="F:ATP binding"/>
    <property type="evidence" value="ECO:0007669"/>
    <property type="project" value="UniProtKB-KW"/>
</dbReference>
<organism evidence="6">
    <name type="scientific">Caldilinea aerophila</name>
    <dbReference type="NCBI Taxonomy" id="133453"/>
    <lineage>
        <taxon>Bacteria</taxon>
        <taxon>Bacillati</taxon>
        <taxon>Chloroflexota</taxon>
        <taxon>Caldilineae</taxon>
        <taxon>Caldilineales</taxon>
        <taxon>Caldilineaceae</taxon>
        <taxon>Caldilinea</taxon>
    </lineage>
</organism>
<dbReference type="OMA" id="NRFQMND"/>
<dbReference type="SUPFAM" id="SSF52540">
    <property type="entry name" value="P-loop containing nucleoside triphosphate hydrolases"/>
    <property type="match status" value="1"/>
</dbReference>
<dbReference type="InterPro" id="IPR011703">
    <property type="entry name" value="ATPase_AAA-3"/>
</dbReference>
<evidence type="ECO:0000313" key="6">
    <source>
        <dbReference type="EMBL" id="HDX33781.1"/>
    </source>
</evidence>
<dbReference type="Pfam" id="PF07726">
    <property type="entry name" value="AAA_3"/>
    <property type="match status" value="1"/>
</dbReference>
<comment type="caution">
    <text evidence="6">The sequence shown here is derived from an EMBL/GenBank/DDBJ whole genome shotgun (WGS) entry which is preliminary data.</text>
</comment>